<feature type="transmembrane region" description="Helical" evidence="14">
    <location>
        <begin position="174"/>
        <end position="195"/>
    </location>
</feature>
<comment type="subcellular location">
    <subcellularLocation>
        <location evidence="2">Membrane</location>
        <topology evidence="2">Single-pass membrane protein</topology>
    </subcellularLocation>
</comment>
<dbReference type="GO" id="GO:0020037">
    <property type="term" value="F:heme binding"/>
    <property type="evidence" value="ECO:0007669"/>
    <property type="project" value="InterPro"/>
</dbReference>
<dbReference type="PANTHER" id="PTHR47944">
    <property type="entry name" value="CYTOCHROME P450 98A9"/>
    <property type="match status" value="1"/>
</dbReference>
<keyword evidence="7 14" id="KW-1133">Transmembrane helix</keyword>
<keyword evidence="5 14" id="KW-0812">Transmembrane</keyword>
<dbReference type="EMBL" id="OX459126">
    <property type="protein sequence ID" value="CAI9118942.1"/>
    <property type="molecule type" value="Genomic_DNA"/>
</dbReference>
<sequence length="385" mass="43419">MSELLSINTLYLLHPIRRDEITRFVDLLAQSAGASKAVDVSSELVAVTYNIISRMTIGKRCGNDDGDDEARDIMKCVQEMSKIRGKFNACDYIWFLKKLDLQGYNKRIGDVRKRFDNRIEKIIEEHQEERMKWKQSKVVGEGETVKDLLDILLDLSGDKSSHTIKLTKDNIKAFLLNLFAAGVAASAVTIEWALAELINRPDIMKKATQEIDSVIGNDKRLVDESDLQNLPYLQAVVKETLRLYPAATLIKRQSSEDCEIGGYHIPAKTRLFVNVLAIGRDPDYWENPLQFCPERFLHDNQGNGVAAPVDVKGQHFQCLPFGSGRRGCPATSLALQIVQNCLAVMIQRFEWKVEGNNGKVDMEEGNDTTLHRANPLICFPVTRHS</sequence>
<dbReference type="InterPro" id="IPR001128">
    <property type="entry name" value="Cyt_P450"/>
</dbReference>
<dbReference type="GO" id="GO:0016020">
    <property type="term" value="C:membrane"/>
    <property type="evidence" value="ECO:0007669"/>
    <property type="project" value="UniProtKB-SubCell"/>
</dbReference>
<keyword evidence="4 12" id="KW-0349">Heme</keyword>
<keyword evidence="9 12" id="KW-0408">Iron</keyword>
<dbReference type="Pfam" id="PF00067">
    <property type="entry name" value="p450"/>
    <property type="match status" value="1"/>
</dbReference>
<keyword evidence="10 13" id="KW-0503">Monooxygenase</keyword>
<dbReference type="InterPro" id="IPR036396">
    <property type="entry name" value="Cyt_P450_sf"/>
</dbReference>
<protein>
    <submittedName>
        <fullName evidence="15">OLC1v1020576C1</fullName>
    </submittedName>
</protein>
<comment type="similarity">
    <text evidence="3 13">Belongs to the cytochrome P450 family.</text>
</comment>
<evidence type="ECO:0000256" key="11">
    <source>
        <dbReference type="ARBA" id="ARBA00023136"/>
    </source>
</evidence>
<evidence type="ECO:0000256" key="4">
    <source>
        <dbReference type="ARBA" id="ARBA00022617"/>
    </source>
</evidence>
<dbReference type="Gene3D" id="1.10.630.10">
    <property type="entry name" value="Cytochrome P450"/>
    <property type="match status" value="1"/>
</dbReference>
<dbReference type="InterPro" id="IPR017972">
    <property type="entry name" value="Cyt_P450_CS"/>
</dbReference>
<keyword evidence="16" id="KW-1185">Reference proteome</keyword>
<keyword evidence="8 13" id="KW-0560">Oxidoreductase</keyword>
<evidence type="ECO:0000256" key="6">
    <source>
        <dbReference type="ARBA" id="ARBA00022723"/>
    </source>
</evidence>
<comment type="cofactor">
    <cofactor evidence="1 12">
        <name>heme</name>
        <dbReference type="ChEBI" id="CHEBI:30413"/>
    </cofactor>
</comment>
<evidence type="ECO:0000256" key="7">
    <source>
        <dbReference type="ARBA" id="ARBA00022989"/>
    </source>
</evidence>
<organism evidence="15 16">
    <name type="scientific">Oldenlandia corymbosa var. corymbosa</name>
    <dbReference type="NCBI Taxonomy" id="529605"/>
    <lineage>
        <taxon>Eukaryota</taxon>
        <taxon>Viridiplantae</taxon>
        <taxon>Streptophyta</taxon>
        <taxon>Embryophyta</taxon>
        <taxon>Tracheophyta</taxon>
        <taxon>Spermatophyta</taxon>
        <taxon>Magnoliopsida</taxon>
        <taxon>eudicotyledons</taxon>
        <taxon>Gunneridae</taxon>
        <taxon>Pentapetalae</taxon>
        <taxon>asterids</taxon>
        <taxon>lamiids</taxon>
        <taxon>Gentianales</taxon>
        <taxon>Rubiaceae</taxon>
        <taxon>Rubioideae</taxon>
        <taxon>Spermacoceae</taxon>
        <taxon>Hedyotis-Oldenlandia complex</taxon>
        <taxon>Oldenlandia</taxon>
    </lineage>
</organism>
<gene>
    <name evidence="15" type="ORF">OLC1_LOCUS24706</name>
</gene>
<accession>A0AAV1EGP9</accession>
<dbReference type="SUPFAM" id="SSF48264">
    <property type="entry name" value="Cytochrome P450"/>
    <property type="match status" value="1"/>
</dbReference>
<reference evidence="15" key="1">
    <citation type="submission" date="2023-03" db="EMBL/GenBank/DDBJ databases">
        <authorList>
            <person name="Julca I."/>
        </authorList>
    </citation>
    <scope>NUCLEOTIDE SEQUENCE</scope>
</reference>
<dbReference type="GO" id="GO:0005506">
    <property type="term" value="F:iron ion binding"/>
    <property type="evidence" value="ECO:0007669"/>
    <property type="project" value="InterPro"/>
</dbReference>
<evidence type="ECO:0000256" key="10">
    <source>
        <dbReference type="ARBA" id="ARBA00023033"/>
    </source>
</evidence>
<evidence type="ECO:0000256" key="14">
    <source>
        <dbReference type="SAM" id="Phobius"/>
    </source>
</evidence>
<keyword evidence="11 14" id="KW-0472">Membrane</keyword>
<dbReference type="PRINTS" id="PR00385">
    <property type="entry name" value="P450"/>
</dbReference>
<dbReference type="PROSITE" id="PS00086">
    <property type="entry name" value="CYTOCHROME_P450"/>
    <property type="match status" value="1"/>
</dbReference>
<dbReference type="Proteomes" id="UP001161247">
    <property type="component" value="Chromosome 9"/>
</dbReference>
<dbReference type="PRINTS" id="PR00463">
    <property type="entry name" value="EP450I"/>
</dbReference>
<evidence type="ECO:0000256" key="12">
    <source>
        <dbReference type="PIRSR" id="PIRSR602401-1"/>
    </source>
</evidence>
<evidence type="ECO:0000256" key="9">
    <source>
        <dbReference type="ARBA" id="ARBA00023004"/>
    </source>
</evidence>
<dbReference type="PANTHER" id="PTHR47944:SF17">
    <property type="entry name" value="3,9-DIHYDROXYPTEROCARPAN 6A-MONOOXYGENASE"/>
    <property type="match status" value="1"/>
</dbReference>
<evidence type="ECO:0000256" key="3">
    <source>
        <dbReference type="ARBA" id="ARBA00010617"/>
    </source>
</evidence>
<keyword evidence="6 12" id="KW-0479">Metal-binding</keyword>
<evidence type="ECO:0000256" key="2">
    <source>
        <dbReference type="ARBA" id="ARBA00004167"/>
    </source>
</evidence>
<evidence type="ECO:0000256" key="8">
    <source>
        <dbReference type="ARBA" id="ARBA00023002"/>
    </source>
</evidence>
<evidence type="ECO:0000313" key="16">
    <source>
        <dbReference type="Proteomes" id="UP001161247"/>
    </source>
</evidence>
<evidence type="ECO:0000313" key="15">
    <source>
        <dbReference type="EMBL" id="CAI9118942.1"/>
    </source>
</evidence>
<evidence type="ECO:0000256" key="1">
    <source>
        <dbReference type="ARBA" id="ARBA00001971"/>
    </source>
</evidence>
<dbReference type="AlphaFoldDB" id="A0AAV1EGP9"/>
<dbReference type="InterPro" id="IPR002401">
    <property type="entry name" value="Cyt_P450_E_grp-I"/>
</dbReference>
<evidence type="ECO:0000256" key="5">
    <source>
        <dbReference type="ARBA" id="ARBA00022692"/>
    </source>
</evidence>
<proteinExistence type="inferred from homology"/>
<feature type="binding site" description="axial binding residue" evidence="12">
    <location>
        <position position="328"/>
    </location>
    <ligand>
        <name>heme</name>
        <dbReference type="ChEBI" id="CHEBI:30413"/>
    </ligand>
    <ligandPart>
        <name>Fe</name>
        <dbReference type="ChEBI" id="CHEBI:18248"/>
    </ligandPart>
</feature>
<dbReference type="GO" id="GO:0004497">
    <property type="term" value="F:monooxygenase activity"/>
    <property type="evidence" value="ECO:0007669"/>
    <property type="project" value="UniProtKB-KW"/>
</dbReference>
<dbReference type="GO" id="GO:0016705">
    <property type="term" value="F:oxidoreductase activity, acting on paired donors, with incorporation or reduction of molecular oxygen"/>
    <property type="evidence" value="ECO:0007669"/>
    <property type="project" value="InterPro"/>
</dbReference>
<evidence type="ECO:0000256" key="13">
    <source>
        <dbReference type="RuleBase" id="RU000461"/>
    </source>
</evidence>
<name>A0AAV1EGP9_OLDCO</name>